<dbReference type="Proteomes" id="UP001165064">
    <property type="component" value="Unassembled WGS sequence"/>
</dbReference>
<reference evidence="1" key="1">
    <citation type="submission" date="2023-04" db="EMBL/GenBank/DDBJ databases">
        <title>Ambrosiozyma monospora NBRC 10751.</title>
        <authorList>
            <person name="Ichikawa N."/>
            <person name="Sato H."/>
            <person name="Tonouchi N."/>
        </authorList>
    </citation>
    <scope>NUCLEOTIDE SEQUENCE</scope>
    <source>
        <strain evidence="1">NBRC 10751</strain>
    </source>
</reference>
<sequence>MSEPDEKTTYEKEVVDNNEIKHDVSSENDNNDSDSTLIEKLEYLKNPSLITRYFYAQRYLEKQQDEHLQRAKTTSFDKWFLSKILPTMNIPSLKSNTNDYPSWNNSNLAMRTTHWITCAGLLTAEIMGAYLVPNCLALTGYVPSNVFLVFCFFITLASGLVIWWIFLMLDSPEYPIKTFADIGYALFGEWGRQLIIFLQVVSMMLTCASALVATGEAVIILRDQRVCWAGILLLLAGVGWILCHIRQLSNLGKICVFVAFANYVNVFTQLGYVGEPNWPNAEMLTGLPQGPIMTFNFTPGVELFIKVVAMTNISFVFAGSTAFPEVLSEMRRPVDFWKSLLTAEIFILITYLIYGNYYYSKQGQYTLTPAVFGLSNIKALKGLAFISFITAVFQSLFYGHICCKIAYKNYFPMIIPKLKFHSKLGYLLWTLTITVVYICIFVVGAGVPQVGAISSFTSSLAVIPLTYVVPFSLHLWCLYHTHNLKFISGYDPKTQLASSSSPSFTTFLLRGFKKYYLLTIFYICFILASLAFSGMGLWASVEYIQLLLDTTAATSFTCKSPI</sequence>
<comment type="caution">
    <text evidence="1">The sequence shown here is derived from an EMBL/GenBank/DDBJ whole genome shotgun (WGS) entry which is preliminary data.</text>
</comment>
<name>A0ACB5SVB6_AMBMO</name>
<evidence type="ECO:0000313" key="2">
    <source>
        <dbReference type="Proteomes" id="UP001165064"/>
    </source>
</evidence>
<keyword evidence="2" id="KW-1185">Reference proteome</keyword>
<protein>
    <submittedName>
        <fullName evidence="1">Unnamed protein product</fullName>
    </submittedName>
</protein>
<organism evidence="1 2">
    <name type="scientific">Ambrosiozyma monospora</name>
    <name type="common">Yeast</name>
    <name type="synonym">Endomycopsis monosporus</name>
    <dbReference type="NCBI Taxonomy" id="43982"/>
    <lineage>
        <taxon>Eukaryota</taxon>
        <taxon>Fungi</taxon>
        <taxon>Dikarya</taxon>
        <taxon>Ascomycota</taxon>
        <taxon>Saccharomycotina</taxon>
        <taxon>Pichiomycetes</taxon>
        <taxon>Pichiales</taxon>
        <taxon>Pichiaceae</taxon>
        <taxon>Ambrosiozyma</taxon>
    </lineage>
</organism>
<accession>A0ACB5SVB6</accession>
<gene>
    <name evidence="1" type="ORF">Amon02_000166700</name>
</gene>
<dbReference type="EMBL" id="BSXS01000853">
    <property type="protein sequence ID" value="GME74161.1"/>
    <property type="molecule type" value="Genomic_DNA"/>
</dbReference>
<proteinExistence type="predicted"/>
<evidence type="ECO:0000313" key="1">
    <source>
        <dbReference type="EMBL" id="GME74161.1"/>
    </source>
</evidence>